<evidence type="ECO:0000256" key="2">
    <source>
        <dbReference type="PROSITE-ProRule" id="PRU00191"/>
    </source>
</evidence>
<feature type="compositionally biased region" description="Basic and acidic residues" evidence="3">
    <location>
        <begin position="273"/>
        <end position="291"/>
    </location>
</feature>
<proteinExistence type="predicted"/>
<evidence type="ECO:0000313" key="5">
    <source>
        <dbReference type="EMBL" id="KAI7814164.1"/>
    </source>
</evidence>
<dbReference type="AlphaFoldDB" id="A0A9W7X5N5"/>
<evidence type="ECO:0000256" key="3">
    <source>
        <dbReference type="SAM" id="MobiDB-lite"/>
    </source>
</evidence>
<keyword evidence="6" id="KW-1185">Reference proteome</keyword>
<feature type="domain" description="SH2" evidence="4">
    <location>
        <begin position="67"/>
        <end position="143"/>
    </location>
</feature>
<dbReference type="PANTHER" id="PTHR14388">
    <property type="entry name" value="T CELL-SPECIFIC ADAPTER PROTEIN TSAD"/>
    <property type="match status" value="1"/>
</dbReference>
<dbReference type="Proteomes" id="UP001059041">
    <property type="component" value="Linkage Group LG1"/>
</dbReference>
<dbReference type="Gene3D" id="3.30.505.10">
    <property type="entry name" value="SH2 domain"/>
    <property type="match status" value="1"/>
</dbReference>
<dbReference type="SMART" id="SM00252">
    <property type="entry name" value="SH2"/>
    <property type="match status" value="1"/>
</dbReference>
<organism evidence="5 6">
    <name type="scientific">Triplophysa rosa</name>
    <name type="common">Cave loach</name>
    <dbReference type="NCBI Taxonomy" id="992332"/>
    <lineage>
        <taxon>Eukaryota</taxon>
        <taxon>Metazoa</taxon>
        <taxon>Chordata</taxon>
        <taxon>Craniata</taxon>
        <taxon>Vertebrata</taxon>
        <taxon>Euteleostomi</taxon>
        <taxon>Actinopterygii</taxon>
        <taxon>Neopterygii</taxon>
        <taxon>Teleostei</taxon>
        <taxon>Ostariophysi</taxon>
        <taxon>Cypriniformes</taxon>
        <taxon>Nemacheilidae</taxon>
        <taxon>Triplophysa</taxon>
    </lineage>
</organism>
<dbReference type="PROSITE" id="PS50001">
    <property type="entry name" value="SH2"/>
    <property type="match status" value="1"/>
</dbReference>
<sequence>MLIMEQIEAAMYQKMKITGRLTEKQIERMQGGEKDPTMDRGQREPIIKWFVGNQAEQLLCDGSFPPWFQGFVSRQEAEDQLRDRTVGCFLIRLSEKGIGYILSYKGHDRCRHFVINQTRTDLLVVSGDSTTHNSLTELIDYFKTTPIQPFGEYLTSYTTDVDSVEEDSKHELYDVVQSKPIIKLGVSVKALKSLWEQTSDAHQETSSVLPPKSSRKLTTSTSFDRDSHSQDKRIPPLPKKNAPLRNSLSTGYLGPNASHDKQHLFEPMTSSKGVDEKPHGIRKRDSLDTEGGKSQLKGPENILPISIQTNPTPQDEYNENSQSLAFDPCDPTSSSPPQLPPKTASSSYAFLIFKKTHTEAGQVTLEPNPLYEGVCTKKDVQTESDYDNRTKTIYKTLLFENTYQVIPDQRDNDTYEHILEIHGNDTYEDIPASDNNTYASLEEMQLHTVKKNHKWWKFHPESKKK</sequence>
<keyword evidence="1 2" id="KW-0727">SH2 domain</keyword>
<gene>
    <name evidence="5" type="ORF">IRJ41_009332</name>
</gene>
<feature type="compositionally biased region" description="Basic and acidic residues" evidence="3">
    <location>
        <begin position="223"/>
        <end position="234"/>
    </location>
</feature>
<feature type="region of interest" description="Disordered" evidence="3">
    <location>
        <begin position="200"/>
        <end position="343"/>
    </location>
</feature>
<dbReference type="EMBL" id="JAFHDT010000001">
    <property type="protein sequence ID" value="KAI7814164.1"/>
    <property type="molecule type" value="Genomic_DNA"/>
</dbReference>
<dbReference type="InterPro" id="IPR000980">
    <property type="entry name" value="SH2"/>
</dbReference>
<dbReference type="Pfam" id="PF00017">
    <property type="entry name" value="SH2"/>
    <property type="match status" value="1"/>
</dbReference>
<dbReference type="SUPFAM" id="SSF55550">
    <property type="entry name" value="SH2 domain"/>
    <property type="match status" value="1"/>
</dbReference>
<dbReference type="PANTHER" id="PTHR14388:SF6">
    <property type="entry name" value="SH2 DOMAIN-CONTAINING PROTEIN 7"/>
    <property type="match status" value="1"/>
</dbReference>
<evidence type="ECO:0000256" key="1">
    <source>
        <dbReference type="ARBA" id="ARBA00022999"/>
    </source>
</evidence>
<protein>
    <submittedName>
        <fullName evidence="5">Hematopoietic SH2 domain-containing protein-like</fullName>
    </submittedName>
</protein>
<accession>A0A9W7X5N5</accession>
<name>A0A9W7X5N5_TRIRA</name>
<dbReference type="GO" id="GO:0005737">
    <property type="term" value="C:cytoplasm"/>
    <property type="evidence" value="ECO:0007669"/>
    <property type="project" value="TreeGrafter"/>
</dbReference>
<feature type="compositionally biased region" description="Polar residues" evidence="3">
    <location>
        <begin position="306"/>
        <end position="324"/>
    </location>
</feature>
<evidence type="ECO:0000313" key="6">
    <source>
        <dbReference type="Proteomes" id="UP001059041"/>
    </source>
</evidence>
<dbReference type="InterPro" id="IPR036860">
    <property type="entry name" value="SH2_dom_sf"/>
</dbReference>
<comment type="caution">
    <text evidence="5">The sequence shown here is derived from an EMBL/GenBank/DDBJ whole genome shotgun (WGS) entry which is preliminary data.</text>
</comment>
<reference evidence="5" key="1">
    <citation type="submission" date="2021-02" db="EMBL/GenBank/DDBJ databases">
        <title>Comparative genomics reveals that relaxation of natural selection precedes convergent phenotypic evolution of cavefish.</title>
        <authorList>
            <person name="Peng Z."/>
        </authorList>
    </citation>
    <scope>NUCLEOTIDE SEQUENCE</scope>
    <source>
        <tissue evidence="5">Muscle</tissue>
    </source>
</reference>
<evidence type="ECO:0000259" key="4">
    <source>
        <dbReference type="PROSITE" id="PS50001"/>
    </source>
</evidence>